<reference evidence="2 3" key="1">
    <citation type="submission" date="2024-07" db="EMBL/GenBank/DDBJ databases">
        <title>Chromosome-level genome assembly of the water stick insect Ranatra chinensis (Heteroptera: Nepidae).</title>
        <authorList>
            <person name="Liu X."/>
        </authorList>
    </citation>
    <scope>NUCLEOTIDE SEQUENCE [LARGE SCALE GENOMIC DNA]</scope>
    <source>
        <strain evidence="2">Cailab_2021Rc</strain>
        <tissue evidence="2">Muscle</tissue>
    </source>
</reference>
<dbReference type="Proteomes" id="UP001558652">
    <property type="component" value="Unassembled WGS sequence"/>
</dbReference>
<name>A0ABD0YVG9_9HEMI</name>
<keyword evidence="3" id="KW-1185">Reference proteome</keyword>
<proteinExistence type="predicted"/>
<evidence type="ECO:0000313" key="2">
    <source>
        <dbReference type="EMBL" id="KAL1123803.1"/>
    </source>
</evidence>
<accession>A0ABD0YVG9</accession>
<organism evidence="2 3">
    <name type="scientific">Ranatra chinensis</name>
    <dbReference type="NCBI Taxonomy" id="642074"/>
    <lineage>
        <taxon>Eukaryota</taxon>
        <taxon>Metazoa</taxon>
        <taxon>Ecdysozoa</taxon>
        <taxon>Arthropoda</taxon>
        <taxon>Hexapoda</taxon>
        <taxon>Insecta</taxon>
        <taxon>Pterygota</taxon>
        <taxon>Neoptera</taxon>
        <taxon>Paraneoptera</taxon>
        <taxon>Hemiptera</taxon>
        <taxon>Heteroptera</taxon>
        <taxon>Panheteroptera</taxon>
        <taxon>Nepomorpha</taxon>
        <taxon>Nepidae</taxon>
        <taxon>Ranatrinae</taxon>
        <taxon>Ranatra</taxon>
    </lineage>
</organism>
<sequence length="348" mass="38260">MASKRRNMFHKNKTQETTEEAIDMSTPVALVSCLLLAVSTGRAASTPANGVTDFSLQFDMLVGLLKMGMAEEGSHDTRVPDFHASGLDAQGVTLRDTATFKRNGPIYMTEPQVDYMTVYGSVGFGNLQRSCLGRGSCHCSQKVKEHSSDMNYDPDSRLAETYSAQTDELRARDYRPWRDVWCPVPSSSVALVVDPNRFRLISTIRSSSGSYCSIGSGGSSCSGDSSVVVVVEVVMAVAVVLALNVSSLRMDGRTFPALVTVGSNSIDFSYTLEHKSKRGCVTRWSKLVVAPLGRVTVRSGQAPPTEQDMTDYFNREILPEMNTQMASQRFLARMGREFNFCISRFFPI</sequence>
<feature type="region of interest" description="Disordered" evidence="1">
    <location>
        <begin position="1"/>
        <end position="20"/>
    </location>
</feature>
<evidence type="ECO:0000313" key="3">
    <source>
        <dbReference type="Proteomes" id="UP001558652"/>
    </source>
</evidence>
<feature type="compositionally biased region" description="Basic residues" evidence="1">
    <location>
        <begin position="1"/>
        <end position="12"/>
    </location>
</feature>
<evidence type="ECO:0000256" key="1">
    <source>
        <dbReference type="SAM" id="MobiDB-lite"/>
    </source>
</evidence>
<comment type="caution">
    <text evidence="2">The sequence shown here is derived from an EMBL/GenBank/DDBJ whole genome shotgun (WGS) entry which is preliminary data.</text>
</comment>
<protein>
    <submittedName>
        <fullName evidence="2">Uncharacterized protein</fullName>
    </submittedName>
</protein>
<gene>
    <name evidence="2" type="ORF">AAG570_001574</name>
</gene>
<dbReference type="EMBL" id="JBFDAA010000011">
    <property type="protein sequence ID" value="KAL1123803.1"/>
    <property type="molecule type" value="Genomic_DNA"/>
</dbReference>
<dbReference type="AlphaFoldDB" id="A0ABD0YVG9"/>